<sequence>MTNIPEINHHIPNTKAYWYPKCRVHNPYDYSVSHGYSSWNRTTHEKFKCKSCGALMFCPADTLPWMYGLTGVGILLVAAGVIIAVSRGGIDIEGSEVGPEVFCLLFGAFPLLIGGMMVYYSKKWVAWSLSQKRKTPEQLESDAMGHPFQPIYENSDDFNHWASQFLASDEVDQLHEKHGFRTAGEELESEAK</sequence>
<keyword evidence="1" id="KW-0812">Transmembrane</keyword>
<reference evidence="2" key="1">
    <citation type="submission" date="2018-05" db="EMBL/GenBank/DDBJ databases">
        <authorList>
            <person name="Lanie J.A."/>
            <person name="Ng W.-L."/>
            <person name="Kazmierczak K.M."/>
            <person name="Andrzejewski T.M."/>
            <person name="Davidsen T.M."/>
            <person name="Wayne K.J."/>
            <person name="Tettelin H."/>
            <person name="Glass J.I."/>
            <person name="Rusch D."/>
            <person name="Podicherti R."/>
            <person name="Tsui H.-C.T."/>
            <person name="Winkler M.E."/>
        </authorList>
    </citation>
    <scope>NUCLEOTIDE SEQUENCE</scope>
</reference>
<accession>A0A382Y686</accession>
<protein>
    <submittedName>
        <fullName evidence="2">Uncharacterized protein</fullName>
    </submittedName>
</protein>
<evidence type="ECO:0000313" key="2">
    <source>
        <dbReference type="EMBL" id="SVD78301.1"/>
    </source>
</evidence>
<keyword evidence="1" id="KW-0472">Membrane</keyword>
<proteinExistence type="predicted"/>
<feature type="transmembrane region" description="Helical" evidence="1">
    <location>
        <begin position="97"/>
        <end position="120"/>
    </location>
</feature>
<evidence type="ECO:0000256" key="1">
    <source>
        <dbReference type="SAM" id="Phobius"/>
    </source>
</evidence>
<gene>
    <name evidence="2" type="ORF">METZ01_LOCUS431155</name>
</gene>
<dbReference type="AlphaFoldDB" id="A0A382Y686"/>
<organism evidence="2">
    <name type="scientific">marine metagenome</name>
    <dbReference type="NCBI Taxonomy" id="408172"/>
    <lineage>
        <taxon>unclassified sequences</taxon>
        <taxon>metagenomes</taxon>
        <taxon>ecological metagenomes</taxon>
    </lineage>
</organism>
<feature type="transmembrane region" description="Helical" evidence="1">
    <location>
        <begin position="65"/>
        <end position="85"/>
    </location>
</feature>
<dbReference type="EMBL" id="UINC01172959">
    <property type="protein sequence ID" value="SVD78301.1"/>
    <property type="molecule type" value="Genomic_DNA"/>
</dbReference>
<name>A0A382Y686_9ZZZZ</name>
<keyword evidence="1" id="KW-1133">Transmembrane helix</keyword>